<comment type="subcellular location">
    <subcellularLocation>
        <location evidence="2">Membrane</location>
    </subcellularLocation>
</comment>
<feature type="transmembrane region" description="Helical" evidence="8">
    <location>
        <begin position="31"/>
        <end position="50"/>
    </location>
</feature>
<sequence>MFRNREFRKFAILFSLIAAAAVTLGFAINAAAGILAIASATAFGIAFFAFTKARYKSIAQISDQIDIVLHNADHLYIGELDEGELSILQSEITKMTLRIREQNDALKKEKEHLADSLADIAHQLRTPLTSVNLILSLLENNPDENERKALIRETKELFVHMDWLLTSLLKLSRLDAGIVVFKAEQIDVNTLINAAIHPFLIQMELHDIALQIDVPKGIIIQGDSGWLSEAIQNIIKNCMESAGDNGKIEIVCTDNPLFTEIIIHDSGAGFEKGDLPCLFDRFYRGKNSSATGYGIGLALCKMIITRQSGTITAKNHPQGGAMFDLRFPK</sequence>
<dbReference type="SUPFAM" id="SSF47384">
    <property type="entry name" value="Homodimeric domain of signal transducing histidine kinase"/>
    <property type="match status" value="1"/>
</dbReference>
<dbReference type="Pfam" id="PF02518">
    <property type="entry name" value="HATPase_c"/>
    <property type="match status" value="1"/>
</dbReference>
<evidence type="ECO:0000256" key="6">
    <source>
        <dbReference type="ARBA" id="ARBA00022777"/>
    </source>
</evidence>
<dbReference type="RefSeq" id="WP_013239366.1">
    <property type="nucleotide sequence ID" value="NZ_LITQ01000028.1"/>
</dbReference>
<organism evidence="10 12">
    <name type="scientific">Clostridium coskatii</name>
    <dbReference type="NCBI Taxonomy" id="1705578"/>
    <lineage>
        <taxon>Bacteria</taxon>
        <taxon>Bacillati</taxon>
        <taxon>Bacillota</taxon>
        <taxon>Clostridia</taxon>
        <taxon>Eubacteriales</taxon>
        <taxon>Clostridiaceae</taxon>
        <taxon>Clostridium</taxon>
    </lineage>
</organism>
<dbReference type="GO" id="GO:0016036">
    <property type="term" value="P:cellular response to phosphate starvation"/>
    <property type="evidence" value="ECO:0007669"/>
    <property type="project" value="TreeGrafter"/>
</dbReference>
<evidence type="ECO:0000256" key="5">
    <source>
        <dbReference type="ARBA" id="ARBA00022679"/>
    </source>
</evidence>
<evidence type="ECO:0000313" key="12">
    <source>
        <dbReference type="Proteomes" id="UP000077384"/>
    </source>
</evidence>
<dbReference type="CDD" id="cd00082">
    <property type="entry name" value="HisKA"/>
    <property type="match status" value="1"/>
</dbReference>
<dbReference type="InterPro" id="IPR036890">
    <property type="entry name" value="HATPase_C_sf"/>
</dbReference>
<keyword evidence="8" id="KW-0472">Membrane</keyword>
<keyword evidence="7" id="KW-0902">Two-component regulatory system</keyword>
<dbReference type="Gene3D" id="1.10.287.130">
    <property type="match status" value="1"/>
</dbReference>
<dbReference type="SMART" id="SM00387">
    <property type="entry name" value="HATPase_c"/>
    <property type="match status" value="1"/>
</dbReference>
<dbReference type="SUPFAM" id="SSF55874">
    <property type="entry name" value="ATPase domain of HSP90 chaperone/DNA topoisomerase II/histidine kinase"/>
    <property type="match status" value="1"/>
</dbReference>
<dbReference type="Proteomes" id="UP000093694">
    <property type="component" value="Unassembled WGS sequence"/>
</dbReference>
<dbReference type="GO" id="GO:0005886">
    <property type="term" value="C:plasma membrane"/>
    <property type="evidence" value="ECO:0007669"/>
    <property type="project" value="TreeGrafter"/>
</dbReference>
<dbReference type="PATRIC" id="fig|1705578.3.peg.2161"/>
<evidence type="ECO:0000256" key="7">
    <source>
        <dbReference type="ARBA" id="ARBA00023012"/>
    </source>
</evidence>
<keyword evidence="8" id="KW-1133">Transmembrane helix</keyword>
<evidence type="ECO:0000256" key="1">
    <source>
        <dbReference type="ARBA" id="ARBA00000085"/>
    </source>
</evidence>
<dbReference type="GO" id="GO:0000155">
    <property type="term" value="F:phosphorelay sensor kinase activity"/>
    <property type="evidence" value="ECO:0007669"/>
    <property type="project" value="InterPro"/>
</dbReference>
<evidence type="ECO:0000256" key="8">
    <source>
        <dbReference type="SAM" id="Phobius"/>
    </source>
</evidence>
<dbReference type="PROSITE" id="PS50109">
    <property type="entry name" value="HIS_KIN"/>
    <property type="match status" value="1"/>
</dbReference>
<dbReference type="PANTHER" id="PTHR45453:SF1">
    <property type="entry name" value="PHOSPHATE REGULON SENSOR PROTEIN PHOR"/>
    <property type="match status" value="1"/>
</dbReference>
<evidence type="ECO:0000256" key="2">
    <source>
        <dbReference type="ARBA" id="ARBA00004370"/>
    </source>
</evidence>
<proteinExistence type="predicted"/>
<evidence type="ECO:0000256" key="4">
    <source>
        <dbReference type="ARBA" id="ARBA00022553"/>
    </source>
</evidence>
<dbReference type="Proteomes" id="UP000077384">
    <property type="component" value="Unassembled WGS sequence"/>
</dbReference>
<dbReference type="EMBL" id="LITQ01000028">
    <property type="protein sequence ID" value="OAA90994.1"/>
    <property type="molecule type" value="Genomic_DNA"/>
</dbReference>
<dbReference type="InterPro" id="IPR050351">
    <property type="entry name" value="BphY/WalK/GraS-like"/>
</dbReference>
<evidence type="ECO:0000313" key="10">
    <source>
        <dbReference type="EMBL" id="OAA90994.1"/>
    </source>
</evidence>
<gene>
    <name evidence="10" type="primary">walK_2</name>
    <name evidence="11" type="synonym">walK_1</name>
    <name evidence="11" type="ORF">CLCOS_06280</name>
    <name evidence="10" type="ORF">WX73_01905</name>
</gene>
<dbReference type="AlphaFoldDB" id="A0A166RQJ5"/>
<reference evidence="10 12" key="1">
    <citation type="journal article" date="2015" name="Biotechnol. Bioeng.">
        <title>Genome sequence and phenotypic characterization of Caulobacter segnis.</title>
        <authorList>
            <person name="Patel S."/>
            <person name="Fletcher B."/>
            <person name="Scott D.C."/>
            <person name="Ely B."/>
        </authorList>
    </citation>
    <scope>NUCLEOTIDE SEQUENCE [LARGE SCALE GENOMIC DNA]</scope>
    <source>
        <strain evidence="10 12">PS02</strain>
    </source>
</reference>
<feature type="domain" description="Histidine kinase" evidence="9">
    <location>
        <begin position="119"/>
        <end position="329"/>
    </location>
</feature>
<dbReference type="InterPro" id="IPR004358">
    <property type="entry name" value="Sig_transdc_His_kin-like_C"/>
</dbReference>
<evidence type="ECO:0000256" key="3">
    <source>
        <dbReference type="ARBA" id="ARBA00012438"/>
    </source>
</evidence>
<dbReference type="SMART" id="SM00388">
    <property type="entry name" value="HisKA"/>
    <property type="match status" value="1"/>
</dbReference>
<keyword evidence="6 10" id="KW-0418">Kinase</keyword>
<dbReference type="InterPro" id="IPR036097">
    <property type="entry name" value="HisK_dim/P_sf"/>
</dbReference>
<dbReference type="InterPro" id="IPR003594">
    <property type="entry name" value="HATPase_dom"/>
</dbReference>
<keyword evidence="8" id="KW-0812">Transmembrane</keyword>
<dbReference type="Gene3D" id="3.30.565.10">
    <property type="entry name" value="Histidine kinase-like ATPase, C-terminal domain"/>
    <property type="match status" value="1"/>
</dbReference>
<dbReference type="PRINTS" id="PR00344">
    <property type="entry name" value="BCTRLSENSOR"/>
</dbReference>
<dbReference type="EC" id="2.7.13.3" evidence="3"/>
<keyword evidence="5 10" id="KW-0808">Transferase</keyword>
<protein>
    <recommendedName>
        <fullName evidence="3">histidine kinase</fullName>
        <ecNumber evidence="3">2.7.13.3</ecNumber>
    </recommendedName>
</protein>
<evidence type="ECO:0000259" key="9">
    <source>
        <dbReference type="PROSITE" id="PS50109"/>
    </source>
</evidence>
<reference evidence="11 13" key="2">
    <citation type="journal article" date="2016" name="Front. Microbiol.">
        <title>Industrial Acetogenic Biocatalysts: A Comparative Metabolic and Genomic Analysis.</title>
        <authorList>
            <person name="Bengelsdorf F."/>
            <person name="Poehlein A."/>
            <person name="Sonja S."/>
            <person name="Erz C."/>
            <person name="Hummel T."/>
            <person name="Hoffmeister S."/>
            <person name="Daniel R."/>
            <person name="Durre P."/>
        </authorList>
    </citation>
    <scope>NUCLEOTIDE SEQUENCE [LARGE SCALE GENOMIC DNA]</scope>
    <source>
        <strain evidence="11 13">PTA-10522</strain>
    </source>
</reference>
<dbReference type="PANTHER" id="PTHR45453">
    <property type="entry name" value="PHOSPHATE REGULON SENSOR PROTEIN PHOR"/>
    <property type="match status" value="1"/>
</dbReference>
<dbReference type="Pfam" id="PF00512">
    <property type="entry name" value="HisKA"/>
    <property type="match status" value="1"/>
</dbReference>
<comment type="catalytic activity">
    <reaction evidence="1">
        <text>ATP + protein L-histidine = ADP + protein N-phospho-L-histidine.</text>
        <dbReference type="EC" id="2.7.13.3"/>
    </reaction>
</comment>
<evidence type="ECO:0000313" key="11">
    <source>
        <dbReference type="EMBL" id="OBR97035.1"/>
    </source>
</evidence>
<evidence type="ECO:0000313" key="13">
    <source>
        <dbReference type="Proteomes" id="UP000093694"/>
    </source>
</evidence>
<keyword evidence="13" id="KW-1185">Reference proteome</keyword>
<name>A0A166RQJ5_9CLOT</name>
<accession>A0A166RQJ5</accession>
<dbReference type="InterPro" id="IPR003661">
    <property type="entry name" value="HisK_dim/P_dom"/>
</dbReference>
<dbReference type="EMBL" id="LROR01000029">
    <property type="protein sequence ID" value="OBR97035.1"/>
    <property type="molecule type" value="Genomic_DNA"/>
</dbReference>
<comment type="caution">
    <text evidence="10">The sequence shown here is derived from an EMBL/GenBank/DDBJ whole genome shotgun (WGS) entry which is preliminary data.</text>
</comment>
<dbReference type="InterPro" id="IPR005467">
    <property type="entry name" value="His_kinase_dom"/>
</dbReference>
<keyword evidence="4" id="KW-0597">Phosphoprotein</keyword>
<dbReference type="GO" id="GO:0004721">
    <property type="term" value="F:phosphoprotein phosphatase activity"/>
    <property type="evidence" value="ECO:0007669"/>
    <property type="project" value="TreeGrafter"/>
</dbReference>